<dbReference type="InterPro" id="IPR006528">
    <property type="entry name" value="Phage_head_morphogenesis_dom"/>
</dbReference>
<accession>A0A1M6CMA6</accession>
<dbReference type="NCBIfam" id="TIGR01641">
    <property type="entry name" value="phageSPP1_gp7"/>
    <property type="match status" value="1"/>
</dbReference>
<evidence type="ECO:0000313" key="3">
    <source>
        <dbReference type="Proteomes" id="UP000191240"/>
    </source>
</evidence>
<dbReference type="Proteomes" id="UP000191240">
    <property type="component" value="Unassembled WGS sequence"/>
</dbReference>
<sequence length="447" mass="51309">MEREYSKYLVKFVKENMKIVEQFIPQMEELLLIYGLNMDAESPALTQLDILLDRIHMAMKNPSQMLPVINSMAIKVDRYNRLELEAITKSVLGVPLREIPFDRIMKQDATADDTLREMWVAENLDYLKNVDEQTMQKIKLMLTGKITGTVNRRELTRDLVKEIEDITGFEKNRAILIARDQVGKLNGQLTEYRQRHAGITQYKWSTSKDSRVRPAHKELEGKIFDWDNPPPEGNPGMPIRCRCVAIPVIDLDKIVTQPVKGSYKGLSSGKVTSADEDKTTIVETMPIDFNDDKAVQAMFKQFTDNVVANAKKEYAIVVSKSNRSFWLEGGNSTVDITRAGKELYGAKVIHNHPDYLGLPADSFSIDDVEYLIEYNLEYLEVATNLGRFRVRYVGKPITVQDMYLAYKEAYNQVMNRCRVSHTVSEYNQLDTMRQLPKVLEGVIFEEL</sequence>
<dbReference type="EMBL" id="FQYW01000008">
    <property type="protein sequence ID" value="SHI62136.1"/>
    <property type="molecule type" value="Genomic_DNA"/>
</dbReference>
<gene>
    <name evidence="2" type="ORF">SAMN02745671_01182</name>
</gene>
<feature type="domain" description="Phage head morphogenesis" evidence="1">
    <location>
        <begin position="149"/>
        <end position="246"/>
    </location>
</feature>
<evidence type="ECO:0000259" key="1">
    <source>
        <dbReference type="Pfam" id="PF04233"/>
    </source>
</evidence>
<organism evidence="2 3">
    <name type="scientific">Anaerovibrio lipolyticus DSM 3074</name>
    <dbReference type="NCBI Taxonomy" id="1120997"/>
    <lineage>
        <taxon>Bacteria</taxon>
        <taxon>Bacillati</taxon>
        <taxon>Bacillota</taxon>
        <taxon>Negativicutes</taxon>
        <taxon>Selenomonadales</taxon>
        <taxon>Selenomonadaceae</taxon>
        <taxon>Anaerovibrio</taxon>
    </lineage>
</organism>
<reference evidence="2 3" key="1">
    <citation type="submission" date="2016-11" db="EMBL/GenBank/DDBJ databases">
        <authorList>
            <person name="Jaros S."/>
            <person name="Januszkiewicz K."/>
            <person name="Wedrychowicz H."/>
        </authorList>
    </citation>
    <scope>NUCLEOTIDE SEQUENCE [LARGE SCALE GENOMIC DNA]</scope>
    <source>
        <strain evidence="2 3">DSM 3074</strain>
    </source>
</reference>
<protein>
    <submittedName>
        <fullName evidence="2">Phage putative head morphogenesis protein, SPP1 gp7 family</fullName>
    </submittedName>
</protein>
<proteinExistence type="predicted"/>
<dbReference type="Pfam" id="PF04233">
    <property type="entry name" value="Phage_Mu_F"/>
    <property type="match status" value="1"/>
</dbReference>
<dbReference type="AlphaFoldDB" id="A0A1M6CMA6"/>
<evidence type="ECO:0000313" key="2">
    <source>
        <dbReference type="EMBL" id="SHI62136.1"/>
    </source>
</evidence>
<name>A0A1M6CMA6_9FIRM</name>